<evidence type="ECO:0000313" key="1">
    <source>
        <dbReference type="EMBL" id="ESQ39289.1"/>
    </source>
</evidence>
<dbReference type="eggNOG" id="KOG1239">
    <property type="taxonomic scope" value="Eukaryota"/>
</dbReference>
<sequence length="140" mass="16346">MAKKIPGFENGGILWFTDLSTPDNFSFLPLVTGLIFWLTSETSPLSRKNLLIRMKKLPLVTIIFIVLQDTYGYEPAVYFLRDLYIYTCFLMLRSKQIVELRRRLGWPFVPVTASGQQRIMARVISLMREIINVVRKKDKK</sequence>
<dbReference type="STRING" id="72664.V4L6K6"/>
<reference evidence="1 2" key="1">
    <citation type="journal article" date="2013" name="Front. Plant Sci.">
        <title>The Reference Genome of the Halophytic Plant Eutrema salsugineum.</title>
        <authorList>
            <person name="Yang R."/>
            <person name="Jarvis D.E."/>
            <person name="Chen H."/>
            <person name="Beilstein M.A."/>
            <person name="Grimwood J."/>
            <person name="Jenkins J."/>
            <person name="Shu S."/>
            <person name="Prochnik S."/>
            <person name="Xin M."/>
            <person name="Ma C."/>
            <person name="Schmutz J."/>
            <person name="Wing R.A."/>
            <person name="Mitchell-Olds T."/>
            <person name="Schumaker K.S."/>
            <person name="Wang X."/>
        </authorList>
    </citation>
    <scope>NUCLEOTIDE SEQUENCE [LARGE SCALE GENOMIC DNA]</scope>
</reference>
<protein>
    <submittedName>
        <fullName evidence="1">Uncharacterized protein</fullName>
    </submittedName>
</protein>
<dbReference type="Gramene" id="ESQ39289">
    <property type="protein sequence ID" value="ESQ39289"/>
    <property type="gene ID" value="EUTSA_v10001675mg"/>
</dbReference>
<gene>
    <name evidence="1" type="ORF">EUTSA_v10001675mg</name>
</gene>
<evidence type="ECO:0000313" key="2">
    <source>
        <dbReference type="Proteomes" id="UP000030689"/>
    </source>
</evidence>
<proteinExistence type="predicted"/>
<keyword evidence="2" id="KW-1185">Reference proteome</keyword>
<name>V4L6K6_EUTSA</name>
<organism evidence="1 2">
    <name type="scientific">Eutrema salsugineum</name>
    <name type="common">Saltwater cress</name>
    <name type="synonym">Sisymbrium salsugineum</name>
    <dbReference type="NCBI Taxonomy" id="72664"/>
    <lineage>
        <taxon>Eukaryota</taxon>
        <taxon>Viridiplantae</taxon>
        <taxon>Streptophyta</taxon>
        <taxon>Embryophyta</taxon>
        <taxon>Tracheophyta</taxon>
        <taxon>Spermatophyta</taxon>
        <taxon>Magnoliopsida</taxon>
        <taxon>eudicotyledons</taxon>
        <taxon>Gunneridae</taxon>
        <taxon>Pentapetalae</taxon>
        <taxon>rosids</taxon>
        <taxon>malvids</taxon>
        <taxon>Brassicales</taxon>
        <taxon>Brassicaceae</taxon>
        <taxon>Eutremeae</taxon>
        <taxon>Eutrema</taxon>
    </lineage>
</organism>
<dbReference type="EMBL" id="KI517481">
    <property type="protein sequence ID" value="ESQ39289.1"/>
    <property type="molecule type" value="Genomic_DNA"/>
</dbReference>
<dbReference type="AlphaFoldDB" id="V4L6K6"/>
<accession>V4L6K6</accession>
<dbReference type="Proteomes" id="UP000030689">
    <property type="component" value="Unassembled WGS sequence"/>
</dbReference>
<dbReference type="KEGG" id="eus:EUTSA_v10001675mg"/>